<name>A0ABW2S460_9NOCA</name>
<dbReference type="EMBL" id="JBHTCS010000026">
    <property type="protein sequence ID" value="MFC7450531.1"/>
    <property type="molecule type" value="Genomic_DNA"/>
</dbReference>
<gene>
    <name evidence="2" type="ORF">ACFQS9_21775</name>
</gene>
<proteinExistence type="predicted"/>
<sequence>MTEPTPRPADWAMIGHLDGTGEAVFAAPVGTPPPFAPTAPYTDGPVPTKGDRVAAIGLDGTRYDGIVTNVEEHGELGTFISTEDPPWIRTIPNGPPIPITEFTLGRYHRGREVVEILRNHTWPRLWAPVDDPMADAEPETPQQRALPRPSHTPPMWAHNPTRSRRRRNR</sequence>
<protein>
    <recommendedName>
        <fullName evidence="4">S1 motif domain-containing protein</fullName>
    </recommendedName>
</protein>
<evidence type="ECO:0000313" key="3">
    <source>
        <dbReference type="Proteomes" id="UP001596484"/>
    </source>
</evidence>
<dbReference type="RefSeq" id="WP_378408556.1">
    <property type="nucleotide sequence ID" value="NZ_JBHTCS010000026.1"/>
</dbReference>
<organism evidence="2 3">
    <name type="scientific">Rhodococcus daqingensis</name>
    <dbReference type="NCBI Taxonomy" id="2479363"/>
    <lineage>
        <taxon>Bacteria</taxon>
        <taxon>Bacillati</taxon>
        <taxon>Actinomycetota</taxon>
        <taxon>Actinomycetes</taxon>
        <taxon>Mycobacteriales</taxon>
        <taxon>Nocardiaceae</taxon>
        <taxon>Rhodococcus</taxon>
    </lineage>
</organism>
<accession>A0ABW2S460</accession>
<keyword evidence="3" id="KW-1185">Reference proteome</keyword>
<feature type="region of interest" description="Disordered" evidence="1">
    <location>
        <begin position="131"/>
        <end position="169"/>
    </location>
</feature>
<comment type="caution">
    <text evidence="2">The sequence shown here is derived from an EMBL/GenBank/DDBJ whole genome shotgun (WGS) entry which is preliminary data.</text>
</comment>
<evidence type="ECO:0008006" key="4">
    <source>
        <dbReference type="Google" id="ProtNLM"/>
    </source>
</evidence>
<dbReference type="Proteomes" id="UP001596484">
    <property type="component" value="Unassembled WGS sequence"/>
</dbReference>
<reference evidence="3" key="1">
    <citation type="journal article" date="2019" name="Int. J. Syst. Evol. Microbiol.">
        <title>The Global Catalogue of Microorganisms (GCM) 10K type strain sequencing project: providing services to taxonomists for standard genome sequencing and annotation.</title>
        <authorList>
            <consortium name="The Broad Institute Genomics Platform"/>
            <consortium name="The Broad Institute Genome Sequencing Center for Infectious Disease"/>
            <person name="Wu L."/>
            <person name="Ma J."/>
        </authorList>
    </citation>
    <scope>NUCLEOTIDE SEQUENCE [LARGE SCALE GENOMIC DNA]</scope>
    <source>
        <strain evidence="3">ICMP 19430</strain>
    </source>
</reference>
<evidence type="ECO:0000313" key="2">
    <source>
        <dbReference type="EMBL" id="MFC7450531.1"/>
    </source>
</evidence>
<evidence type="ECO:0000256" key="1">
    <source>
        <dbReference type="SAM" id="MobiDB-lite"/>
    </source>
</evidence>